<dbReference type="EMBL" id="CP053452">
    <property type="protein sequence ID" value="QJW95909.1"/>
    <property type="molecule type" value="Genomic_DNA"/>
</dbReference>
<evidence type="ECO:0000313" key="2">
    <source>
        <dbReference type="Proteomes" id="UP000503447"/>
    </source>
</evidence>
<proteinExistence type="predicted"/>
<dbReference type="RefSeq" id="WP_171471587.1">
    <property type="nucleotide sequence ID" value="NZ_CP053452.2"/>
</dbReference>
<accession>A0A6M5YPB8</accession>
<reference evidence="2" key="1">
    <citation type="submission" date="2020-05" db="EMBL/GenBank/DDBJ databases">
        <title>Frigoriglobus tundricola gen. nov., sp. nov., a psychrotolerant cellulolytic planctomycete of the family Gemmataceae with two divergent copies of 16S rRNA gene.</title>
        <authorList>
            <person name="Kulichevskaya I.S."/>
            <person name="Ivanova A.A."/>
            <person name="Naumoff D.G."/>
            <person name="Beletsky A.V."/>
            <person name="Rijpstra W.I.C."/>
            <person name="Sinninghe Damste J.S."/>
            <person name="Mardanov A.V."/>
            <person name="Ravin N.V."/>
            <person name="Dedysh S.N."/>
        </authorList>
    </citation>
    <scope>NUCLEOTIDE SEQUENCE [LARGE SCALE GENOMIC DNA]</scope>
    <source>
        <strain evidence="2">PL17</strain>
    </source>
</reference>
<evidence type="ECO:0000313" key="1">
    <source>
        <dbReference type="EMBL" id="QJW95909.1"/>
    </source>
</evidence>
<sequence>MSVELAGRDPKGDRLRLDSLVCQLADISGPPFVLLGLWGGALTGRRLAIEPRSNSDDLDARLEF</sequence>
<protein>
    <submittedName>
        <fullName evidence="1">Uncharacterized protein</fullName>
    </submittedName>
</protein>
<dbReference type="AlphaFoldDB" id="A0A6M5YPB8"/>
<dbReference type="Proteomes" id="UP000503447">
    <property type="component" value="Chromosome"/>
</dbReference>
<keyword evidence="2" id="KW-1185">Reference proteome</keyword>
<organism evidence="1 2">
    <name type="scientific">Frigoriglobus tundricola</name>
    <dbReference type="NCBI Taxonomy" id="2774151"/>
    <lineage>
        <taxon>Bacteria</taxon>
        <taxon>Pseudomonadati</taxon>
        <taxon>Planctomycetota</taxon>
        <taxon>Planctomycetia</taxon>
        <taxon>Gemmatales</taxon>
        <taxon>Gemmataceae</taxon>
        <taxon>Frigoriglobus</taxon>
    </lineage>
</organism>
<gene>
    <name evidence="1" type="ORF">FTUN_3463</name>
</gene>
<name>A0A6M5YPB8_9BACT</name>
<dbReference type="KEGG" id="ftj:FTUN_3463"/>